<dbReference type="PANTHER" id="PTHR12110:SF21">
    <property type="entry name" value="XYLOSE ISOMERASE-LIKE TIM BARREL DOMAIN-CONTAINING PROTEIN"/>
    <property type="match status" value="1"/>
</dbReference>
<keyword evidence="2" id="KW-0378">Hydrolase</keyword>
<accession>A0A125W8J7</accession>
<dbReference type="Gene3D" id="3.20.20.150">
    <property type="entry name" value="Divalent-metal-dependent TIM barrel enzymes"/>
    <property type="match status" value="1"/>
</dbReference>
<name>A0A125W8J7_ENTFL</name>
<organism evidence="2 3">
    <name type="scientific">Enterococcus faecalis TX4248</name>
    <dbReference type="NCBI Taxonomy" id="749495"/>
    <lineage>
        <taxon>Bacteria</taxon>
        <taxon>Bacillati</taxon>
        <taxon>Bacillota</taxon>
        <taxon>Bacilli</taxon>
        <taxon>Lactobacillales</taxon>
        <taxon>Enterococcaceae</taxon>
        <taxon>Enterococcus</taxon>
    </lineage>
</organism>
<evidence type="ECO:0000313" key="2">
    <source>
        <dbReference type="EMBL" id="EFM83631.1"/>
    </source>
</evidence>
<reference evidence="3" key="1">
    <citation type="submission" date="2010-07" db="EMBL/GenBank/DDBJ databases">
        <authorList>
            <person name="Weinstock G."/>
            <person name="Sodergren E."/>
            <person name="Clifton S."/>
            <person name="Fulton L."/>
            <person name="Fulton B."/>
            <person name="Courtney L."/>
            <person name="Fronick C."/>
            <person name="Harrison M."/>
            <person name="Strong C."/>
            <person name="Farmer C."/>
            <person name="Delahaunty K."/>
            <person name="Markovic C."/>
            <person name="Hall O."/>
            <person name="Minx P."/>
            <person name="Tomlinson C."/>
            <person name="Mitreva M."/>
            <person name="Hou S."/>
            <person name="Chen J."/>
            <person name="Wollam A."/>
            <person name="Pepin K.H."/>
            <person name="Johnson M."/>
            <person name="Bhonagiri V."/>
            <person name="Zhang X."/>
            <person name="Suruliraj S."/>
            <person name="Warren W."/>
            <person name="Chinwalla A."/>
            <person name="Mardis E.R."/>
            <person name="Wilson R.K."/>
        </authorList>
    </citation>
    <scope>NUCLEOTIDE SEQUENCE [LARGE SCALE GENOMIC DNA]</scope>
    <source>
        <strain evidence="3">TX4248</strain>
    </source>
</reference>
<dbReference type="PANTHER" id="PTHR12110">
    <property type="entry name" value="HYDROXYPYRUVATE ISOMERASE"/>
    <property type="match status" value="1"/>
</dbReference>
<protein>
    <submittedName>
        <fullName evidence="2">AP endonuclease, family 2</fullName>
    </submittedName>
</protein>
<dbReference type="InterPro" id="IPR013022">
    <property type="entry name" value="Xyl_isomerase-like_TIM-brl"/>
</dbReference>
<dbReference type="InterPro" id="IPR050312">
    <property type="entry name" value="IolE/XylAMocC-like"/>
</dbReference>
<dbReference type="InterPro" id="IPR036237">
    <property type="entry name" value="Xyl_isomerase-like_sf"/>
</dbReference>
<dbReference type="Proteomes" id="UP000004846">
    <property type="component" value="Unassembled WGS sequence"/>
</dbReference>
<feature type="domain" description="Xylose isomerase-like TIM barrel" evidence="1">
    <location>
        <begin position="27"/>
        <end position="261"/>
    </location>
</feature>
<dbReference type="GO" id="GO:0004519">
    <property type="term" value="F:endonuclease activity"/>
    <property type="evidence" value="ECO:0007669"/>
    <property type="project" value="UniProtKB-KW"/>
</dbReference>
<dbReference type="SUPFAM" id="SSF51658">
    <property type="entry name" value="Xylose isomerase-like"/>
    <property type="match status" value="1"/>
</dbReference>
<keyword evidence="2" id="KW-0540">Nuclease</keyword>
<evidence type="ECO:0000259" key="1">
    <source>
        <dbReference type="Pfam" id="PF01261"/>
    </source>
</evidence>
<dbReference type="EMBL" id="AEBR01000021">
    <property type="protein sequence ID" value="EFM83631.1"/>
    <property type="molecule type" value="Genomic_DNA"/>
</dbReference>
<gene>
    <name evidence="2" type="ORF">HMPREF9498_00733</name>
</gene>
<evidence type="ECO:0000313" key="3">
    <source>
        <dbReference type="Proteomes" id="UP000004846"/>
    </source>
</evidence>
<dbReference type="AlphaFoldDB" id="A0A125W8J7"/>
<comment type="caution">
    <text evidence="2">The sequence shown here is derived from an EMBL/GenBank/DDBJ whole genome shotgun (WGS) entry which is preliminary data.</text>
</comment>
<keyword evidence="2" id="KW-0255">Endonuclease</keyword>
<proteinExistence type="predicted"/>
<dbReference type="HOGENOM" id="CLU_080433_1_0_9"/>
<sequence length="281" mass="32004">MNKMLTLAVRAHDVGTKISPVELAKKIAETNITSIQFALGISYPEYASAAVLSPGLGSQLKNIFEDEKITISVLSCYINLIHPDLEEREKRLHQFETYIRYASMFGAKIVATETGSIYETIYYTEDNYTEEAYEEVLFSVRRLCREAEKYGIIVGIEPGINHPIHTIEKMQRLIDEVASTNLGIILDPTNLIRVDIDKTYLEIVEEAFECFGEKIVAFHLKDFIIRNQQIFPVAIGEGQVPLKETIQFLNKHKPGLFTIFEETPFEKIASAYQKVSQYHSI</sequence>
<dbReference type="Pfam" id="PF01261">
    <property type="entry name" value="AP_endonuc_2"/>
    <property type="match status" value="1"/>
</dbReference>